<name>A0A6B2KVB4_9NEIS</name>
<evidence type="ECO:0000313" key="3">
    <source>
        <dbReference type="Proteomes" id="UP000482578"/>
    </source>
</evidence>
<organism evidence="2 3">
    <name type="scientific">Crenobacter caeni</name>
    <dbReference type="NCBI Taxonomy" id="2705474"/>
    <lineage>
        <taxon>Bacteria</taxon>
        <taxon>Pseudomonadati</taxon>
        <taxon>Pseudomonadota</taxon>
        <taxon>Betaproteobacteria</taxon>
        <taxon>Neisseriales</taxon>
        <taxon>Neisseriaceae</taxon>
        <taxon>Crenobacter</taxon>
    </lineage>
</organism>
<evidence type="ECO:0000256" key="1">
    <source>
        <dbReference type="SAM" id="MobiDB-lite"/>
    </source>
</evidence>
<dbReference type="EMBL" id="JAAGAA010000015">
    <property type="protein sequence ID" value="NDV14088.1"/>
    <property type="molecule type" value="Genomic_DNA"/>
</dbReference>
<evidence type="ECO:0000313" key="2">
    <source>
        <dbReference type="EMBL" id="NDV14088.1"/>
    </source>
</evidence>
<feature type="compositionally biased region" description="Polar residues" evidence="1">
    <location>
        <begin position="1"/>
        <end position="17"/>
    </location>
</feature>
<gene>
    <name evidence="2" type="ORF">GZH52_15045</name>
</gene>
<dbReference type="AlphaFoldDB" id="A0A6B2KVB4"/>
<reference evidence="2 3" key="1">
    <citation type="submission" date="2020-02" db="EMBL/GenBank/DDBJ databases">
        <authorList>
            <person name="Yang Z."/>
        </authorList>
    </citation>
    <scope>NUCLEOTIDE SEQUENCE [LARGE SCALE GENOMIC DNA]</scope>
    <source>
        <strain evidence="2 3">HX-7-9</strain>
    </source>
</reference>
<feature type="region of interest" description="Disordered" evidence="1">
    <location>
        <begin position="1"/>
        <end position="21"/>
    </location>
</feature>
<proteinExistence type="predicted"/>
<comment type="caution">
    <text evidence="2">The sequence shown here is derived from an EMBL/GenBank/DDBJ whole genome shotgun (WGS) entry which is preliminary data.</text>
</comment>
<sequence>MNNGALSMLPETSTPSSIGRDHFTWMENRMEERLQRIRTAHAMLVNVDLLIDLAGKILEISQPPMEGKLGLRWWVKNEGRRTPTLVRWEKGKSKRFKPIAIPVAGCERRVKTREAFEPGAPLTLATMGILAKLLKMHESLQKTQLNFERSVIPQIEEFGPLLADQLNTLEGLERDAHARLAMYAKIPPMTTDTAEDFE</sequence>
<accession>A0A6B2KVB4</accession>
<dbReference type="RefSeq" id="WP_163317651.1">
    <property type="nucleotide sequence ID" value="NZ_JAAGAA010000015.1"/>
</dbReference>
<protein>
    <submittedName>
        <fullName evidence="2">Uncharacterized protein</fullName>
    </submittedName>
</protein>
<keyword evidence="3" id="KW-1185">Reference proteome</keyword>
<dbReference type="Proteomes" id="UP000482578">
    <property type="component" value="Unassembled WGS sequence"/>
</dbReference>